<gene>
    <name evidence="1" type="ORF">TGARI_244140B</name>
</gene>
<name>A0A139XQC3_TOXGO</name>
<comment type="caution">
    <text evidence="1">The sequence shown here is derived from an EMBL/GenBank/DDBJ whole genome shotgun (WGS) entry which is preliminary data.</text>
</comment>
<organism evidence="1 2">
    <name type="scientific">Toxoplasma gondii ARI</name>
    <dbReference type="NCBI Taxonomy" id="1074872"/>
    <lineage>
        <taxon>Eukaryota</taxon>
        <taxon>Sar</taxon>
        <taxon>Alveolata</taxon>
        <taxon>Apicomplexa</taxon>
        <taxon>Conoidasida</taxon>
        <taxon>Coccidia</taxon>
        <taxon>Eucoccidiorida</taxon>
        <taxon>Eimeriorina</taxon>
        <taxon>Sarcocystidae</taxon>
        <taxon>Toxoplasma</taxon>
    </lineage>
</organism>
<evidence type="ECO:0000313" key="1">
    <source>
        <dbReference type="EMBL" id="KYF40975.1"/>
    </source>
</evidence>
<sequence length="71" mass="8122">AFLDSRSAAVLGRRFVDERGHGGTLVLPTAETFFSPSFFSSRKSLSEFKEFYRRHSAIRELSTNVPWELLL</sequence>
<dbReference type="EMBL" id="AGQS02005333">
    <property type="protein sequence ID" value="KYF40975.1"/>
    <property type="molecule type" value="Genomic_DNA"/>
</dbReference>
<dbReference type="OrthoDB" id="10514861at2759"/>
<feature type="non-terminal residue" evidence="1">
    <location>
        <position position="1"/>
    </location>
</feature>
<accession>A0A139XQC3</accession>
<protein>
    <submittedName>
        <fullName evidence="1">Uncharacterized protein</fullName>
    </submittedName>
</protein>
<proteinExistence type="predicted"/>
<dbReference type="AlphaFoldDB" id="A0A139XQC3"/>
<reference evidence="1 2" key="1">
    <citation type="journal article" date="2016" name="Nat. Commun.">
        <title>Local admixture of amplified and diversified secreted pathogenesis determinants shapes mosaic Toxoplasma gondii genomes.</title>
        <authorList>
            <person name="Lorenzi H."/>
            <person name="Khan A."/>
            <person name="Behnke M.S."/>
            <person name="Namasivayam S."/>
            <person name="Swapna L.S."/>
            <person name="Hadjithomas M."/>
            <person name="Karamycheva S."/>
            <person name="Pinney D."/>
            <person name="Brunk B.P."/>
            <person name="Ajioka J.W."/>
            <person name="Ajzenberg D."/>
            <person name="Boothroyd J.C."/>
            <person name="Boyle J.P."/>
            <person name="Darde M.L."/>
            <person name="Diaz-Miranda M.A."/>
            <person name="Dubey J.P."/>
            <person name="Fritz H.M."/>
            <person name="Gennari S.M."/>
            <person name="Gregory B.D."/>
            <person name="Kim K."/>
            <person name="Saeij J.P."/>
            <person name="Su C."/>
            <person name="White M.W."/>
            <person name="Zhu X.Q."/>
            <person name="Howe D.K."/>
            <person name="Rosenthal B.M."/>
            <person name="Grigg M.E."/>
            <person name="Parkinson J."/>
            <person name="Liu L."/>
            <person name="Kissinger J.C."/>
            <person name="Roos D.S."/>
            <person name="Sibley L.D."/>
        </authorList>
    </citation>
    <scope>NUCLEOTIDE SEQUENCE [LARGE SCALE GENOMIC DNA]</scope>
    <source>
        <strain evidence="1 2">ARI</strain>
    </source>
</reference>
<evidence type="ECO:0000313" key="2">
    <source>
        <dbReference type="Proteomes" id="UP000074247"/>
    </source>
</evidence>
<dbReference type="Proteomes" id="UP000074247">
    <property type="component" value="Unassembled WGS sequence"/>
</dbReference>
<dbReference type="VEuPathDB" id="ToxoDB:TGARI_244140B"/>